<evidence type="ECO:0008006" key="3">
    <source>
        <dbReference type="Google" id="ProtNLM"/>
    </source>
</evidence>
<reference evidence="2" key="1">
    <citation type="submission" date="2021-01" db="EMBL/GenBank/DDBJ databases">
        <authorList>
            <person name="Corre E."/>
            <person name="Pelletier E."/>
            <person name="Niang G."/>
            <person name="Scheremetjew M."/>
            <person name="Finn R."/>
            <person name="Kale V."/>
            <person name="Holt S."/>
            <person name="Cochrane G."/>
            <person name="Meng A."/>
            <person name="Brown T."/>
            <person name="Cohen L."/>
        </authorList>
    </citation>
    <scope>NUCLEOTIDE SEQUENCE</scope>
    <source>
        <strain evidence="2">SL-175</strain>
    </source>
</reference>
<proteinExistence type="predicted"/>
<feature type="region of interest" description="Disordered" evidence="1">
    <location>
        <begin position="249"/>
        <end position="278"/>
    </location>
</feature>
<accession>A0A7S0SHT3</accession>
<dbReference type="AlphaFoldDB" id="A0A7S0SHT3"/>
<sequence length="410" mass="40771">MGKQAEAVAAALDFPSPVQAVADGLWVQTLLKAHIASQVLTDPGTVGVGAADGTRAAIAERAERSIARVTAYATAANATLVRAAADAAGAGAGAGDAGPGPRAVGAGSGGARGETGGGVPGQRGASRGASRSWADATSTGGFGGHGAGGAGAGDLSPSTVDKAGSTAAAATPRVTAAAKDLTGTELPFRFGAEIDNVLGLADGQARHSAEEFYAGSLWKVSVQAFSDEDPKGRRTLGLFLHRRPAREPLLPPTATLGVAEEAGGGGGGGGAGSGPDEASARIVGIDRSSGLGWSPRVSASEVVEGARLNGGGGGSGCAFALDTVARHQVSGYCDARDTVGVRYELLCPAKHEVVRLGSLAPTTRPTMLPRAPKGWGWRTALLYDDLPAMCTPMGALRIVAVIQLVEPQEA</sequence>
<feature type="compositionally biased region" description="Gly residues" evidence="1">
    <location>
        <begin position="106"/>
        <end position="121"/>
    </location>
</feature>
<feature type="compositionally biased region" description="Gly residues" evidence="1">
    <location>
        <begin position="140"/>
        <end position="152"/>
    </location>
</feature>
<feature type="compositionally biased region" description="Gly residues" evidence="1">
    <location>
        <begin position="262"/>
        <end position="273"/>
    </location>
</feature>
<dbReference type="EMBL" id="HBFC01015315">
    <property type="protein sequence ID" value="CAD8706306.1"/>
    <property type="molecule type" value="Transcribed_RNA"/>
</dbReference>
<gene>
    <name evidence="2" type="ORF">MANT1106_LOCUS8989</name>
</gene>
<evidence type="ECO:0000256" key="1">
    <source>
        <dbReference type="SAM" id="MobiDB-lite"/>
    </source>
</evidence>
<dbReference type="PANTHER" id="PTHR47369:SF1">
    <property type="entry name" value="BTB_POZ DOMAIN-CONTAINING PROTEIN"/>
    <property type="match status" value="1"/>
</dbReference>
<feature type="region of interest" description="Disordered" evidence="1">
    <location>
        <begin position="90"/>
        <end position="166"/>
    </location>
</feature>
<protein>
    <recommendedName>
        <fullName evidence="3">MATH domain-containing protein</fullName>
    </recommendedName>
</protein>
<evidence type="ECO:0000313" key="2">
    <source>
        <dbReference type="EMBL" id="CAD8706306.1"/>
    </source>
</evidence>
<organism evidence="2">
    <name type="scientific">Mantoniella antarctica</name>
    <dbReference type="NCBI Taxonomy" id="81844"/>
    <lineage>
        <taxon>Eukaryota</taxon>
        <taxon>Viridiplantae</taxon>
        <taxon>Chlorophyta</taxon>
        <taxon>Mamiellophyceae</taxon>
        <taxon>Mamiellales</taxon>
        <taxon>Mamiellaceae</taxon>
        <taxon>Mantoniella</taxon>
    </lineage>
</organism>
<name>A0A7S0SHT3_9CHLO</name>
<dbReference type="PANTHER" id="PTHR47369">
    <property type="entry name" value="BTB/POZ DOMAIN-CONTAINING PROTEIN"/>
    <property type="match status" value="1"/>
</dbReference>